<dbReference type="GO" id="GO:0009368">
    <property type="term" value="C:endopeptidase Clp complex"/>
    <property type="evidence" value="ECO:0007669"/>
    <property type="project" value="TreeGrafter"/>
</dbReference>
<accession>A0A3S9QMQ1</accession>
<dbReference type="GO" id="GO:0006515">
    <property type="term" value="P:protein quality control for misfolded or incompletely synthesized proteins"/>
    <property type="evidence" value="ECO:0007669"/>
    <property type="project" value="TreeGrafter"/>
</dbReference>
<dbReference type="GO" id="GO:0051117">
    <property type="term" value="F:ATPase binding"/>
    <property type="evidence" value="ECO:0007669"/>
    <property type="project" value="TreeGrafter"/>
</dbReference>
<evidence type="ECO:0000256" key="6">
    <source>
        <dbReference type="RuleBase" id="RU003567"/>
    </source>
</evidence>
<gene>
    <name evidence="7" type="ORF">EBQ10_08085</name>
</gene>
<dbReference type="PRINTS" id="PR00127">
    <property type="entry name" value="CLPPROTEASEP"/>
</dbReference>
<dbReference type="InterPro" id="IPR001907">
    <property type="entry name" value="ClpP"/>
</dbReference>
<evidence type="ECO:0000313" key="7">
    <source>
        <dbReference type="EMBL" id="AZR07253.1"/>
    </source>
</evidence>
<dbReference type="InterPro" id="IPR023562">
    <property type="entry name" value="ClpP/TepA"/>
</dbReference>
<organism evidence="7 8">
    <name type="scientific">Trueperella pyogenes</name>
    <dbReference type="NCBI Taxonomy" id="1661"/>
    <lineage>
        <taxon>Bacteria</taxon>
        <taxon>Bacillati</taxon>
        <taxon>Actinomycetota</taxon>
        <taxon>Actinomycetes</taxon>
        <taxon>Actinomycetales</taxon>
        <taxon>Actinomycetaceae</taxon>
        <taxon>Trueperella</taxon>
    </lineage>
</organism>
<evidence type="ECO:0000256" key="1">
    <source>
        <dbReference type="ARBA" id="ARBA00007039"/>
    </source>
</evidence>
<comment type="similarity">
    <text evidence="1 6">Belongs to the peptidase S14 family.</text>
</comment>
<dbReference type="SUPFAM" id="SSF52096">
    <property type="entry name" value="ClpP/crotonase"/>
    <property type="match status" value="1"/>
</dbReference>
<keyword evidence="4" id="KW-0378">Hydrolase</keyword>
<keyword evidence="3 7" id="KW-0645">Protease</keyword>
<dbReference type="Pfam" id="PF00574">
    <property type="entry name" value="CLP_protease"/>
    <property type="match status" value="1"/>
</dbReference>
<dbReference type="PANTHER" id="PTHR10381">
    <property type="entry name" value="ATP-DEPENDENT CLP PROTEASE PROTEOLYTIC SUBUNIT"/>
    <property type="match status" value="1"/>
</dbReference>
<reference evidence="7 8" key="1">
    <citation type="submission" date="2018-11" db="EMBL/GenBank/DDBJ databases">
        <title>Multidrug-resistant genes are associated with an 42-kb island TGI1 carrying a complex class 1 integron in a Trueperella pyogenes.</title>
        <authorList>
            <person name="Dong W."/>
        </authorList>
    </citation>
    <scope>NUCLEOTIDE SEQUENCE [LARGE SCALE GENOMIC DNA]</scope>
    <source>
        <strain evidence="7 8">TP4</strain>
    </source>
</reference>
<dbReference type="CDD" id="cd07016">
    <property type="entry name" value="S14_ClpP_1"/>
    <property type="match status" value="1"/>
</dbReference>
<evidence type="ECO:0000256" key="2">
    <source>
        <dbReference type="ARBA" id="ARBA00022490"/>
    </source>
</evidence>
<protein>
    <recommendedName>
        <fullName evidence="6">ATP-dependent Clp protease proteolytic subunit</fullName>
    </recommendedName>
</protein>
<dbReference type="Gene3D" id="3.90.226.10">
    <property type="entry name" value="2-enoyl-CoA Hydratase, Chain A, domain 1"/>
    <property type="match status" value="1"/>
</dbReference>
<dbReference type="Proteomes" id="UP000275951">
    <property type="component" value="Chromosome"/>
</dbReference>
<dbReference type="NCBIfam" id="NF045542">
    <property type="entry name" value="Clp_rel_HeadMat"/>
    <property type="match status" value="1"/>
</dbReference>
<keyword evidence="2" id="KW-0963">Cytoplasm</keyword>
<keyword evidence="5" id="KW-0720">Serine protease</keyword>
<dbReference type="PANTHER" id="PTHR10381:SF70">
    <property type="entry name" value="ATP-DEPENDENT CLP PROTEASE PROTEOLYTIC SUBUNIT"/>
    <property type="match status" value="1"/>
</dbReference>
<evidence type="ECO:0000256" key="3">
    <source>
        <dbReference type="ARBA" id="ARBA00022670"/>
    </source>
</evidence>
<dbReference type="EMBL" id="CP033905">
    <property type="protein sequence ID" value="AZR07253.1"/>
    <property type="molecule type" value="Genomic_DNA"/>
</dbReference>
<evidence type="ECO:0000256" key="5">
    <source>
        <dbReference type="ARBA" id="ARBA00022825"/>
    </source>
</evidence>
<dbReference type="RefSeq" id="WP_126920317.1">
    <property type="nucleotide sequence ID" value="NZ_CP033905.1"/>
</dbReference>
<dbReference type="GO" id="GO:0004176">
    <property type="term" value="F:ATP-dependent peptidase activity"/>
    <property type="evidence" value="ECO:0007669"/>
    <property type="project" value="InterPro"/>
</dbReference>
<name>A0A3S9QMQ1_9ACTO</name>
<dbReference type="AlphaFoldDB" id="A0A3S9QMQ1"/>
<dbReference type="InterPro" id="IPR029045">
    <property type="entry name" value="ClpP/crotonase-like_dom_sf"/>
</dbReference>
<evidence type="ECO:0000256" key="4">
    <source>
        <dbReference type="ARBA" id="ARBA00022801"/>
    </source>
</evidence>
<proteinExistence type="inferred from homology"/>
<evidence type="ECO:0000313" key="8">
    <source>
        <dbReference type="Proteomes" id="UP000275951"/>
    </source>
</evidence>
<sequence length="260" mass="27740">MTVNRFWNWEQPPADPPGVEESSHRVWRIGGVIAADSWFDDDVTPGIFRSELEAGAGPIQVWINSPGGDCVAAAEIYTMLMDYPYPVTVIIDALAASAASVIAMAGSEVLISPVGMMMIHNPATLATGDAAELTRAVEMLGAVKESIINAYELRTGMQRAKLARLMDEETWMDAKAAINLGFADGLYQPSEPTQAFTPPGPAEPAAVDPVPDNLGAGFTFSAAATTAALVNKINHHQLAVPERLGRRITDLYAALANQPH</sequence>
<dbReference type="GO" id="GO:0004252">
    <property type="term" value="F:serine-type endopeptidase activity"/>
    <property type="evidence" value="ECO:0007669"/>
    <property type="project" value="InterPro"/>
</dbReference>